<dbReference type="InterPro" id="IPR036961">
    <property type="entry name" value="Kinesin_motor_dom_sf"/>
</dbReference>
<feature type="compositionally biased region" description="Basic and acidic residues" evidence="3">
    <location>
        <begin position="243"/>
        <end position="253"/>
    </location>
</feature>
<feature type="coiled-coil region" evidence="2">
    <location>
        <begin position="91"/>
        <end position="185"/>
    </location>
</feature>
<dbReference type="AlphaFoldDB" id="A0A6A3IKR7"/>
<comment type="similarity">
    <text evidence="1">Belongs to the TRAFAC class myosin-kinesin ATPase superfamily. Kinesin family.</text>
</comment>
<dbReference type="Gene3D" id="3.40.850.10">
    <property type="entry name" value="Kinesin motor domain"/>
    <property type="match status" value="1"/>
</dbReference>
<dbReference type="GO" id="GO:0005874">
    <property type="term" value="C:microtubule"/>
    <property type="evidence" value="ECO:0007669"/>
    <property type="project" value="TreeGrafter"/>
</dbReference>
<keyword evidence="2" id="KW-0175">Coiled coil</keyword>
<dbReference type="Proteomes" id="UP000460718">
    <property type="component" value="Unassembled WGS sequence"/>
</dbReference>
<feature type="domain" description="Kinesin motor" evidence="4">
    <location>
        <begin position="1"/>
        <end position="94"/>
    </location>
</feature>
<dbReference type="GO" id="GO:0003777">
    <property type="term" value="F:microtubule motor activity"/>
    <property type="evidence" value="ECO:0007669"/>
    <property type="project" value="InterPro"/>
</dbReference>
<sequence>MEGYGDQPGIIPNSFKHVFDKVAISKNKRILVRASYLEIYNEEIRDLLSKDPKNALDLKENADSGVYVKGLTAQVVKDAAEIDHVMQTGKKNRSEDELRRTKLELEERKRQELTLARELAEQEESNLMREEKYQSLQEEAEAKARKLKKVYTKVKEVLGDIKAMEKAHSREREDLLDTIRQLTAQLKLKSLALDYFMPPEAVVLLEARARWNDEEDDFTLDRLELAGNTLRPRQRPPSASSVRRPETSSSDKSRAKKFVMTPQNDDEDDEIARAEELELARNPFFMYVSDNEGDGYAPAASRKKQSTSSSSRPKTAKKSSSKSSSKRPETASSKRRSQKAHA</sequence>
<organism evidence="5 6">
    <name type="scientific">Phytophthora fragariae</name>
    <dbReference type="NCBI Taxonomy" id="53985"/>
    <lineage>
        <taxon>Eukaryota</taxon>
        <taxon>Sar</taxon>
        <taxon>Stramenopiles</taxon>
        <taxon>Oomycota</taxon>
        <taxon>Peronosporomycetes</taxon>
        <taxon>Peronosporales</taxon>
        <taxon>Peronosporaceae</taxon>
        <taxon>Phytophthora</taxon>
    </lineage>
</organism>
<dbReference type="InterPro" id="IPR027417">
    <property type="entry name" value="P-loop_NTPase"/>
</dbReference>
<comment type="caution">
    <text evidence="1">Lacks conserved residue(s) required for the propagation of feature annotation.</text>
</comment>
<dbReference type="GO" id="GO:0000278">
    <property type="term" value="P:mitotic cell cycle"/>
    <property type="evidence" value="ECO:0007669"/>
    <property type="project" value="TreeGrafter"/>
</dbReference>
<dbReference type="GO" id="GO:0005524">
    <property type="term" value="F:ATP binding"/>
    <property type="evidence" value="ECO:0007669"/>
    <property type="project" value="InterPro"/>
</dbReference>
<evidence type="ECO:0000256" key="1">
    <source>
        <dbReference type="PROSITE-ProRule" id="PRU00283"/>
    </source>
</evidence>
<dbReference type="PANTHER" id="PTHR47968">
    <property type="entry name" value="CENTROMERE PROTEIN E"/>
    <property type="match status" value="1"/>
</dbReference>
<reference evidence="5 6" key="1">
    <citation type="submission" date="2018-09" db="EMBL/GenBank/DDBJ databases">
        <title>Genomic investigation of the strawberry pathogen Phytophthora fragariae indicates pathogenicity is determined by transcriptional variation in three key races.</title>
        <authorList>
            <person name="Adams T.M."/>
            <person name="Armitage A.D."/>
            <person name="Sobczyk M.K."/>
            <person name="Bates H.J."/>
            <person name="Dunwell J.M."/>
            <person name="Nellist C.F."/>
            <person name="Harrison R.J."/>
        </authorList>
    </citation>
    <scope>NUCLEOTIDE SEQUENCE [LARGE SCALE GENOMIC DNA]</scope>
    <source>
        <strain evidence="5 6">SCRP245</strain>
    </source>
</reference>
<dbReference type="SUPFAM" id="SSF52540">
    <property type="entry name" value="P-loop containing nucleoside triphosphate hydrolases"/>
    <property type="match status" value="1"/>
</dbReference>
<feature type="region of interest" description="Disordered" evidence="3">
    <location>
        <begin position="288"/>
        <end position="342"/>
    </location>
</feature>
<accession>A0A6A3IKR7</accession>
<comment type="caution">
    <text evidence="5">The sequence shown here is derived from an EMBL/GenBank/DDBJ whole genome shotgun (WGS) entry which is preliminary data.</text>
</comment>
<proteinExistence type="inferred from homology"/>
<dbReference type="EMBL" id="QXFW01002269">
    <property type="protein sequence ID" value="KAE8980263.1"/>
    <property type="molecule type" value="Genomic_DNA"/>
</dbReference>
<evidence type="ECO:0000313" key="6">
    <source>
        <dbReference type="Proteomes" id="UP000460718"/>
    </source>
</evidence>
<dbReference type="GO" id="GO:0008017">
    <property type="term" value="F:microtubule binding"/>
    <property type="evidence" value="ECO:0007669"/>
    <property type="project" value="InterPro"/>
</dbReference>
<feature type="region of interest" description="Disordered" evidence="3">
    <location>
        <begin position="225"/>
        <end position="269"/>
    </location>
</feature>
<dbReference type="InterPro" id="IPR001752">
    <property type="entry name" value="Kinesin_motor_dom"/>
</dbReference>
<evidence type="ECO:0000313" key="5">
    <source>
        <dbReference type="EMBL" id="KAE8980263.1"/>
    </source>
</evidence>
<evidence type="ECO:0000256" key="2">
    <source>
        <dbReference type="SAM" id="Coils"/>
    </source>
</evidence>
<gene>
    <name evidence="5" type="ORF">PF011_g22513</name>
</gene>
<evidence type="ECO:0000259" key="4">
    <source>
        <dbReference type="PROSITE" id="PS50067"/>
    </source>
</evidence>
<protein>
    <recommendedName>
        <fullName evidence="4">Kinesin motor domain-containing protein</fullName>
    </recommendedName>
</protein>
<dbReference type="InterPro" id="IPR027640">
    <property type="entry name" value="Kinesin-like_fam"/>
</dbReference>
<dbReference type="PROSITE" id="PS50067">
    <property type="entry name" value="KINESIN_MOTOR_2"/>
    <property type="match status" value="1"/>
</dbReference>
<dbReference type="Pfam" id="PF00225">
    <property type="entry name" value="Kinesin"/>
    <property type="match status" value="1"/>
</dbReference>
<evidence type="ECO:0000256" key="3">
    <source>
        <dbReference type="SAM" id="MobiDB-lite"/>
    </source>
</evidence>
<dbReference type="PANTHER" id="PTHR47968:SF50">
    <property type="entry name" value="KINESIN-LIKE PROTEIN"/>
    <property type="match status" value="1"/>
</dbReference>
<feature type="compositionally biased region" description="Basic residues" evidence="3">
    <location>
        <begin position="333"/>
        <end position="342"/>
    </location>
</feature>
<name>A0A6A3IKR7_9STRA</name>
<dbReference type="GO" id="GO:0007018">
    <property type="term" value="P:microtubule-based movement"/>
    <property type="evidence" value="ECO:0007669"/>
    <property type="project" value="InterPro"/>
</dbReference>